<dbReference type="SMART" id="SM00382">
    <property type="entry name" value="AAA"/>
    <property type="match status" value="2"/>
</dbReference>
<dbReference type="InterPro" id="IPR003593">
    <property type="entry name" value="AAA+_ATPase"/>
</dbReference>
<keyword evidence="12" id="KW-1185">Reference proteome</keyword>
<dbReference type="PROSITE" id="PS00211">
    <property type="entry name" value="ABC_TRANSPORTER_1"/>
    <property type="match status" value="2"/>
</dbReference>
<dbReference type="Proteomes" id="UP000694941">
    <property type="component" value="Unplaced"/>
</dbReference>
<dbReference type="InterPro" id="IPR017871">
    <property type="entry name" value="ABC_transporter-like_CS"/>
</dbReference>
<feature type="transmembrane region" description="Helical" evidence="9">
    <location>
        <begin position="960"/>
        <end position="980"/>
    </location>
</feature>
<gene>
    <name evidence="13 14 15 16 17" type="primary">LOC106468901</name>
</gene>
<dbReference type="InterPro" id="IPR036640">
    <property type="entry name" value="ABC1_TM_sf"/>
</dbReference>
<dbReference type="GeneID" id="106468901"/>
<dbReference type="Gene3D" id="1.20.1560.10">
    <property type="entry name" value="ABC transporter type 1, transmembrane domain"/>
    <property type="match status" value="2"/>
</dbReference>
<dbReference type="Gene3D" id="3.40.50.300">
    <property type="entry name" value="P-loop containing nucleotide triphosphate hydrolases"/>
    <property type="match status" value="2"/>
</dbReference>
<sequence length="1403" mass="155512">MATKSNAVDEEKQPLLGKKSQTRSGQSYDTTNKRDNHQTLDEPKPKVSLRALFRYASLLDKFLITLGSLFAFVHGAGWPMLALIFGEMTNTFVQQAQSGFLVSENQSLESIISSTLLPQTFQTMVPDVLPKTILRSKSTQLASSTNRSLITTVLPIEYNTSLFHKNYSAIFTNRSIPVTETMIIYLDDLQTLKNVNSSQDPLVPEFNKTDNSSSNITRSAVTSLLKAVMATFAPGGFSSFDSIPSDVFESMMNQYSLYYVYIGIAVFVASYCQIVCWMLACERQVYRLRQEFFYEIMRQEIGWFDKHQSGELTTRLNDDLERIREGIGDKFSMFIQYAATFLSGFIVGFFVGWELTLVIMSLTPLLALSSAFMGKMIASSSAREQEKYAQAGSVAEEVLGNIRTVAVFRGEKREVTRYTEALLAGKKVAMRKYIFISIGLGFTFLVLYGSYALAFWYGSILILNGNMDPGSVFTVFFAVLIGSFSLGNAVPHLTAIATAKGSAGVIFNIVDNKPKIDPYSDKGIFPQQMTPSIEFRKVNFTYPCRKSVQVLKDISFTIKEGQTVALCGSSGSGKSTIISLLLRFYDPQKGSITIDGYSLTNLNVRWLRSIIGVVNQEPILFGCSIAENIRYGSDDTTFQEVIEAAKMANAHEFIINLPEAYDTLVGDRGAQLSGGQKQRVAIARALVRDPKILLLDEATSALDAESEATVQRALDKARQGRTTIIVAHRLSTIKDADVIFAMENGEIKESGTHQELMDKEGVYYTLVMSQMFTDQSGYSTSEQAGESSQALKRQRSFHRSGSISRDREFNRLISEVNEEEVALPSAFQILKSAAPEWAYIVVAVLASIVVGGTMPAFAVFYSEIFATFTLVGDDLKNAAFFWSMMFLVLAAATGLGHFFRTTGTGFAGEKLTMRLRHQTFKNIIRQNIGWFDEEKHSTGKLSTRLATDVPMVKTAAGHRIGTVVSAVVTLFTSLVIAFVFGWKLALGLLVVVPILLVAGAIQMKVLKGNQKRDSELMENAGNVASEGLENIRTVQALTQEQTFFEKYVGHLLVPYMENKKHAQVYAIAFAFSQGVMFLIYAAAFRLGSYLITIGDMDATNVYRVFFAMAFSAVSVGQWTSFLPDYTKARLSAGLIFHLIKKTPSIDIYSNGGVRPKMRGAITFEDVHFRYPCRRDVAVLRGINLSVQPGQTLALVGPSGCGKSTIVSLIERFYDPQQGQIKVDSFDIQTLNLSYLRKHIAVVSQEPVLFNCTLAENIKYGIEDLVTQQQIENAAQVANIHNFIRSLPQGYNTMVGERGTQLSGGQKQRIAIARALVRNPKILLLDEATSALDTESEKLVQEALDQAQQGRTCLVIAHRLSTIQGADCIAVIDRGKVVEQGTHEQLLLKKGVYYHLTKRQRIIK</sequence>
<keyword evidence="4" id="KW-0547">Nucleotide-binding</keyword>
<feature type="transmembrane region" description="Helical" evidence="9">
    <location>
        <begin position="331"/>
        <end position="351"/>
    </location>
</feature>
<evidence type="ECO:0000313" key="16">
    <source>
        <dbReference type="RefSeq" id="XP_022252977.1"/>
    </source>
</evidence>
<dbReference type="RefSeq" id="XP_022252976.1">
    <property type="nucleotide sequence ID" value="XM_022397268.1"/>
</dbReference>
<dbReference type="RefSeq" id="XP_022252974.1">
    <property type="nucleotide sequence ID" value="XM_022397266.1"/>
</dbReference>
<feature type="transmembrane region" description="Helical" evidence="9">
    <location>
        <begin position="470"/>
        <end position="490"/>
    </location>
</feature>
<dbReference type="InterPro" id="IPR003439">
    <property type="entry name" value="ABC_transporter-like_ATP-bd"/>
</dbReference>
<dbReference type="PANTHER" id="PTHR43394:SF27">
    <property type="entry name" value="ATP-DEPENDENT TRANSLOCASE ABCB1-LIKE"/>
    <property type="match status" value="1"/>
</dbReference>
<feature type="compositionally biased region" description="Polar residues" evidence="8">
    <location>
        <begin position="778"/>
        <end position="791"/>
    </location>
</feature>
<dbReference type="Pfam" id="PF00005">
    <property type="entry name" value="ABC_tran"/>
    <property type="match status" value="2"/>
</dbReference>
<evidence type="ECO:0000313" key="15">
    <source>
        <dbReference type="RefSeq" id="XP_022252976.1"/>
    </source>
</evidence>
<dbReference type="PANTHER" id="PTHR43394">
    <property type="entry name" value="ATP-DEPENDENT PERMEASE MDL1, MITOCHONDRIAL"/>
    <property type="match status" value="1"/>
</dbReference>
<feature type="region of interest" description="Disordered" evidence="8">
    <location>
        <begin position="1"/>
        <end position="42"/>
    </location>
</feature>
<evidence type="ECO:0000256" key="5">
    <source>
        <dbReference type="ARBA" id="ARBA00022840"/>
    </source>
</evidence>
<evidence type="ECO:0000256" key="9">
    <source>
        <dbReference type="SAM" id="Phobius"/>
    </source>
</evidence>
<dbReference type="PROSITE" id="PS50929">
    <property type="entry name" value="ABC_TM1F"/>
    <property type="match status" value="2"/>
</dbReference>
<dbReference type="Pfam" id="PF00664">
    <property type="entry name" value="ABC_membrane"/>
    <property type="match status" value="2"/>
</dbReference>
<evidence type="ECO:0000259" key="10">
    <source>
        <dbReference type="PROSITE" id="PS50893"/>
    </source>
</evidence>
<evidence type="ECO:0000256" key="2">
    <source>
        <dbReference type="ARBA" id="ARBA00007577"/>
    </source>
</evidence>
<comment type="similarity">
    <text evidence="2">Belongs to the ABC transporter superfamily. ABCB family. Multidrug resistance exporter (TC 3.A.1.201) subfamily.</text>
</comment>
<accession>A0ABM1TAS2</accession>
<organism evidence="12 17">
    <name type="scientific">Limulus polyphemus</name>
    <name type="common">Atlantic horseshoe crab</name>
    <dbReference type="NCBI Taxonomy" id="6850"/>
    <lineage>
        <taxon>Eukaryota</taxon>
        <taxon>Metazoa</taxon>
        <taxon>Ecdysozoa</taxon>
        <taxon>Arthropoda</taxon>
        <taxon>Chelicerata</taxon>
        <taxon>Merostomata</taxon>
        <taxon>Xiphosura</taxon>
        <taxon>Limulidae</taxon>
        <taxon>Limulus</taxon>
    </lineage>
</organism>
<evidence type="ECO:0000256" key="8">
    <source>
        <dbReference type="SAM" id="MobiDB-lite"/>
    </source>
</evidence>
<feature type="transmembrane region" description="Helical" evidence="9">
    <location>
        <begin position="257"/>
        <end position="280"/>
    </location>
</feature>
<evidence type="ECO:0000313" key="12">
    <source>
        <dbReference type="Proteomes" id="UP000694941"/>
    </source>
</evidence>
<evidence type="ECO:0000256" key="7">
    <source>
        <dbReference type="ARBA" id="ARBA00023136"/>
    </source>
</evidence>
<keyword evidence="5" id="KW-0067">ATP-binding</keyword>
<evidence type="ECO:0000256" key="3">
    <source>
        <dbReference type="ARBA" id="ARBA00022692"/>
    </source>
</evidence>
<feature type="compositionally biased region" description="Basic and acidic residues" evidence="8">
    <location>
        <begin position="31"/>
        <end position="42"/>
    </location>
</feature>
<dbReference type="CDD" id="cd18577">
    <property type="entry name" value="ABC_6TM_Pgp_ABCB1_D1_like"/>
    <property type="match status" value="1"/>
</dbReference>
<feature type="domain" description="ABC transmembrane type-1" evidence="11">
    <location>
        <begin position="841"/>
        <end position="1127"/>
    </location>
</feature>
<dbReference type="RefSeq" id="XP_022252978.1">
    <property type="nucleotide sequence ID" value="XM_022397270.1"/>
</dbReference>
<feature type="transmembrane region" description="Helical" evidence="9">
    <location>
        <begin position="357"/>
        <end position="378"/>
    </location>
</feature>
<dbReference type="SUPFAM" id="SSF52540">
    <property type="entry name" value="P-loop containing nucleoside triphosphate hydrolases"/>
    <property type="match status" value="2"/>
</dbReference>
<feature type="domain" description="ABC transporter" evidence="10">
    <location>
        <begin position="533"/>
        <end position="769"/>
    </location>
</feature>
<proteinExistence type="inferred from homology"/>
<evidence type="ECO:0000313" key="17">
    <source>
        <dbReference type="RefSeq" id="XP_022252978.1"/>
    </source>
</evidence>
<protein>
    <submittedName>
        <fullName evidence="13 14">Multidrug resistance protein 1-like</fullName>
    </submittedName>
</protein>
<feature type="region of interest" description="Disordered" evidence="8">
    <location>
        <begin position="778"/>
        <end position="799"/>
    </location>
</feature>
<dbReference type="InterPro" id="IPR039421">
    <property type="entry name" value="Type_1_exporter"/>
</dbReference>
<dbReference type="PROSITE" id="PS50893">
    <property type="entry name" value="ABC_TRANSPORTER_2"/>
    <property type="match status" value="2"/>
</dbReference>
<feature type="transmembrane region" description="Helical" evidence="9">
    <location>
        <begin position="880"/>
        <end position="899"/>
    </location>
</feature>
<feature type="domain" description="ABC transporter" evidence="10">
    <location>
        <begin position="1161"/>
        <end position="1398"/>
    </location>
</feature>
<feature type="transmembrane region" description="Helical" evidence="9">
    <location>
        <begin position="986"/>
        <end position="1006"/>
    </location>
</feature>
<dbReference type="InterPro" id="IPR027417">
    <property type="entry name" value="P-loop_NTPase"/>
</dbReference>
<name>A0ABM1TAS2_LIMPO</name>
<evidence type="ECO:0000313" key="14">
    <source>
        <dbReference type="RefSeq" id="XP_022252975.1"/>
    </source>
</evidence>
<keyword evidence="3 9" id="KW-0812">Transmembrane</keyword>
<feature type="transmembrane region" description="Helical" evidence="9">
    <location>
        <begin position="62"/>
        <end position="85"/>
    </location>
</feature>
<comment type="subcellular location">
    <subcellularLocation>
        <location evidence="1">Membrane</location>
        <topology evidence="1">Multi-pass membrane protein</topology>
    </subcellularLocation>
</comment>
<feature type="transmembrane region" description="Helical" evidence="9">
    <location>
        <begin position="1104"/>
        <end position="1122"/>
    </location>
</feature>
<dbReference type="RefSeq" id="XP_022252975.1">
    <property type="nucleotide sequence ID" value="XM_022397267.1"/>
</dbReference>
<dbReference type="CDD" id="cd03249">
    <property type="entry name" value="ABC_MTABC3_MDL1_MDL2"/>
    <property type="match status" value="2"/>
</dbReference>
<feature type="transmembrane region" description="Helical" evidence="9">
    <location>
        <begin position="216"/>
        <end position="237"/>
    </location>
</feature>
<keyword evidence="7 9" id="KW-0472">Membrane</keyword>
<evidence type="ECO:0000259" key="11">
    <source>
        <dbReference type="PROSITE" id="PS50929"/>
    </source>
</evidence>
<reference evidence="13 14" key="1">
    <citation type="submission" date="2025-05" db="UniProtKB">
        <authorList>
            <consortium name="RefSeq"/>
        </authorList>
    </citation>
    <scope>IDENTIFICATION</scope>
    <source>
        <tissue evidence="13 14">Muscle</tissue>
    </source>
</reference>
<dbReference type="RefSeq" id="XP_022252977.1">
    <property type="nucleotide sequence ID" value="XM_022397269.1"/>
</dbReference>
<dbReference type="InterPro" id="IPR011527">
    <property type="entry name" value="ABC1_TM_dom"/>
</dbReference>
<dbReference type="SUPFAM" id="SSF90123">
    <property type="entry name" value="ABC transporter transmembrane region"/>
    <property type="match status" value="2"/>
</dbReference>
<evidence type="ECO:0000256" key="6">
    <source>
        <dbReference type="ARBA" id="ARBA00022989"/>
    </source>
</evidence>
<feature type="transmembrane region" description="Helical" evidence="9">
    <location>
        <begin position="1064"/>
        <end position="1084"/>
    </location>
</feature>
<evidence type="ECO:0000313" key="13">
    <source>
        <dbReference type="RefSeq" id="XP_022252974.1"/>
    </source>
</evidence>
<evidence type="ECO:0000256" key="1">
    <source>
        <dbReference type="ARBA" id="ARBA00004141"/>
    </source>
</evidence>
<feature type="transmembrane region" description="Helical" evidence="9">
    <location>
        <begin position="837"/>
        <end position="860"/>
    </location>
</feature>
<dbReference type="CDD" id="cd18578">
    <property type="entry name" value="ABC_6TM_Pgp_ABCB1_D2_like"/>
    <property type="match status" value="1"/>
</dbReference>
<keyword evidence="6 9" id="KW-1133">Transmembrane helix</keyword>
<feature type="transmembrane region" description="Helical" evidence="9">
    <location>
        <begin position="433"/>
        <end position="458"/>
    </location>
</feature>
<evidence type="ECO:0000256" key="4">
    <source>
        <dbReference type="ARBA" id="ARBA00022741"/>
    </source>
</evidence>
<feature type="domain" description="ABC transmembrane type-1" evidence="11">
    <location>
        <begin position="214"/>
        <end position="498"/>
    </location>
</feature>